<comment type="caution">
    <text evidence="1">The sequence shown here is derived from an EMBL/GenBank/DDBJ whole genome shotgun (WGS) entry which is preliminary data.</text>
</comment>
<proteinExistence type="predicted"/>
<gene>
    <name evidence="1" type="ORF">M9H77_27452</name>
</gene>
<name>A0ACC0ACY2_CATRO</name>
<evidence type="ECO:0000313" key="2">
    <source>
        <dbReference type="Proteomes" id="UP001060085"/>
    </source>
</evidence>
<keyword evidence="2" id="KW-1185">Reference proteome</keyword>
<protein>
    <submittedName>
        <fullName evidence="1">Uncharacterized protein</fullName>
    </submittedName>
</protein>
<dbReference type="EMBL" id="CM044706">
    <property type="protein sequence ID" value="KAI5658659.1"/>
    <property type="molecule type" value="Genomic_DNA"/>
</dbReference>
<dbReference type="Proteomes" id="UP001060085">
    <property type="component" value="Linkage Group LG06"/>
</dbReference>
<accession>A0ACC0ACY2</accession>
<evidence type="ECO:0000313" key="1">
    <source>
        <dbReference type="EMBL" id="KAI5658659.1"/>
    </source>
</evidence>
<reference evidence="2" key="1">
    <citation type="journal article" date="2023" name="Nat. Plants">
        <title>Single-cell RNA sequencing provides a high-resolution roadmap for understanding the multicellular compartmentation of specialized metabolism.</title>
        <authorList>
            <person name="Sun S."/>
            <person name="Shen X."/>
            <person name="Li Y."/>
            <person name="Li Y."/>
            <person name="Wang S."/>
            <person name="Li R."/>
            <person name="Zhang H."/>
            <person name="Shen G."/>
            <person name="Guo B."/>
            <person name="Wei J."/>
            <person name="Xu J."/>
            <person name="St-Pierre B."/>
            <person name="Chen S."/>
            <person name="Sun C."/>
        </authorList>
    </citation>
    <scope>NUCLEOTIDE SEQUENCE [LARGE SCALE GENOMIC DNA]</scope>
</reference>
<organism evidence="1 2">
    <name type="scientific">Catharanthus roseus</name>
    <name type="common">Madagascar periwinkle</name>
    <name type="synonym">Vinca rosea</name>
    <dbReference type="NCBI Taxonomy" id="4058"/>
    <lineage>
        <taxon>Eukaryota</taxon>
        <taxon>Viridiplantae</taxon>
        <taxon>Streptophyta</taxon>
        <taxon>Embryophyta</taxon>
        <taxon>Tracheophyta</taxon>
        <taxon>Spermatophyta</taxon>
        <taxon>Magnoliopsida</taxon>
        <taxon>eudicotyledons</taxon>
        <taxon>Gunneridae</taxon>
        <taxon>Pentapetalae</taxon>
        <taxon>asterids</taxon>
        <taxon>lamiids</taxon>
        <taxon>Gentianales</taxon>
        <taxon>Apocynaceae</taxon>
        <taxon>Rauvolfioideae</taxon>
        <taxon>Vinceae</taxon>
        <taxon>Catharanthinae</taxon>
        <taxon>Catharanthus</taxon>
    </lineage>
</organism>
<sequence length="147" mass="16863">MRKIQALQDSKTAGESQSNVKMHNKRVGKDNLKMISLKFTLLDTYDKNELVDSAKETAMKVNTYLIVIRYLRSRTSDHRPYVIFTCEHGGANISRTKPRVNGEEEQVPIKRRGSYGTKNSQKLYNILAKLKKKMMQGRNTIKEVLSA</sequence>